<reference evidence="3" key="1">
    <citation type="submission" date="2013-05" db="EMBL/GenBank/DDBJ databases">
        <authorList>
            <person name="Yim A.K.Y."/>
            <person name="Chan T.F."/>
            <person name="Ji K.M."/>
            <person name="Liu X.Y."/>
            <person name="Zhou J.W."/>
            <person name="Li R.Q."/>
            <person name="Yang K.Y."/>
            <person name="Li J."/>
            <person name="Li M."/>
            <person name="Law P.T.W."/>
            <person name="Wu Y.L."/>
            <person name="Cai Z.L."/>
            <person name="Qin H."/>
            <person name="Bao Y."/>
            <person name="Leung R.K.K."/>
            <person name="Ng P.K.S."/>
            <person name="Zou J."/>
            <person name="Zhong X.J."/>
            <person name="Ran P.X."/>
            <person name="Zhong N.S."/>
            <person name="Liu Z.G."/>
            <person name="Tsui S.K.W."/>
        </authorList>
    </citation>
    <scope>NUCLEOTIDE SEQUENCE</scope>
    <source>
        <strain evidence="3">Derf</strain>
        <tissue evidence="3">Whole organism</tissue>
    </source>
</reference>
<name>A0A922I4P5_DERFA</name>
<dbReference type="EMBL" id="ASGP02000002">
    <property type="protein sequence ID" value="KAH9521255.1"/>
    <property type="molecule type" value="Genomic_DNA"/>
</dbReference>
<dbReference type="EMBL" id="SDOV01000005">
    <property type="protein sequence ID" value="KAH7640363.1"/>
    <property type="molecule type" value="Genomic_DNA"/>
</dbReference>
<dbReference type="AlphaFoldDB" id="A0A922I4P5"/>
<feature type="compositionally biased region" description="Polar residues" evidence="1">
    <location>
        <begin position="463"/>
        <end position="478"/>
    </location>
</feature>
<feature type="compositionally biased region" description="Pro residues" evidence="1">
    <location>
        <begin position="194"/>
        <end position="203"/>
    </location>
</feature>
<dbReference type="Proteomes" id="UP000790347">
    <property type="component" value="Unassembled WGS sequence"/>
</dbReference>
<organism evidence="3 4">
    <name type="scientific">Dermatophagoides farinae</name>
    <name type="common">American house dust mite</name>
    <dbReference type="NCBI Taxonomy" id="6954"/>
    <lineage>
        <taxon>Eukaryota</taxon>
        <taxon>Metazoa</taxon>
        <taxon>Ecdysozoa</taxon>
        <taxon>Arthropoda</taxon>
        <taxon>Chelicerata</taxon>
        <taxon>Arachnida</taxon>
        <taxon>Acari</taxon>
        <taxon>Acariformes</taxon>
        <taxon>Sarcoptiformes</taxon>
        <taxon>Astigmata</taxon>
        <taxon>Psoroptidia</taxon>
        <taxon>Analgoidea</taxon>
        <taxon>Pyroglyphidae</taxon>
        <taxon>Dermatophagoidinae</taxon>
        <taxon>Dermatophagoides</taxon>
    </lineage>
</organism>
<reference evidence="2" key="2">
    <citation type="submission" date="2020-06" db="EMBL/GenBank/DDBJ databases">
        <authorList>
            <person name="Ji K."/>
            <person name="Li J."/>
        </authorList>
    </citation>
    <scope>NUCLEOTIDE SEQUENCE</scope>
    <source>
        <strain evidence="2">JKM2019</strain>
        <tissue evidence="2">Whole body</tissue>
    </source>
</reference>
<evidence type="ECO:0000313" key="4">
    <source>
        <dbReference type="Proteomes" id="UP000790347"/>
    </source>
</evidence>
<gene>
    <name evidence="3" type="ORF">DERF_004928</name>
    <name evidence="2" type="ORF">HUG17_7830</name>
</gene>
<dbReference type="InterPro" id="IPR052145">
    <property type="entry name" value="Mediator/Homeobox_domain"/>
</dbReference>
<proteinExistence type="predicted"/>
<feature type="compositionally biased region" description="Polar residues" evidence="1">
    <location>
        <begin position="275"/>
        <end position="301"/>
    </location>
</feature>
<accession>A0A922I4P5</accession>
<keyword evidence="4" id="KW-1185">Reference proteome</keyword>
<protein>
    <submittedName>
        <fullName evidence="3">Uncharacterized protein</fullName>
    </submittedName>
</protein>
<dbReference type="PANTHER" id="PTHR24330:SF19">
    <property type="entry name" value="MEDIATOR OF RNA POLYMERASE II TRANSCRIPTION SUBUNIT 29"/>
    <property type="match status" value="1"/>
</dbReference>
<evidence type="ECO:0000313" key="3">
    <source>
        <dbReference type="EMBL" id="KAH9521255.1"/>
    </source>
</evidence>
<feature type="region of interest" description="Disordered" evidence="1">
    <location>
        <begin position="173"/>
        <end position="228"/>
    </location>
</feature>
<dbReference type="PANTHER" id="PTHR24330">
    <property type="entry name" value="HOMEOBOX PROTEIN BARH-LIKE"/>
    <property type="match status" value="1"/>
</dbReference>
<dbReference type="Proteomes" id="UP000828236">
    <property type="component" value="Unassembled WGS sequence"/>
</dbReference>
<evidence type="ECO:0000313" key="2">
    <source>
        <dbReference type="EMBL" id="KAH7640363.1"/>
    </source>
</evidence>
<feature type="region of interest" description="Disordered" evidence="1">
    <location>
        <begin position="427"/>
        <end position="488"/>
    </location>
</feature>
<feature type="region of interest" description="Disordered" evidence="1">
    <location>
        <begin position="266"/>
        <end position="301"/>
    </location>
</feature>
<feature type="compositionally biased region" description="Low complexity" evidence="1">
    <location>
        <begin position="204"/>
        <end position="228"/>
    </location>
</feature>
<evidence type="ECO:0000256" key="1">
    <source>
        <dbReference type="SAM" id="MobiDB-lite"/>
    </source>
</evidence>
<reference evidence="3" key="4">
    <citation type="journal article" date="2022" name="Res Sq">
        <title>Comparative Genomics Reveals Insights into the Divergent Evolution of Astigmatic Mites and Household Pest Adaptations.</title>
        <authorList>
            <person name="Xiong Q."/>
            <person name="Wan A.T.-Y."/>
            <person name="Liu X.-Y."/>
            <person name="Fung C.S.-H."/>
            <person name="Xiao X."/>
            <person name="Malainual N."/>
            <person name="Hou J."/>
            <person name="Wang L."/>
            <person name="Wang M."/>
            <person name="Yang K."/>
            <person name="Cui Y."/>
            <person name="Leung E."/>
            <person name="Nong W."/>
            <person name="Shin S.-K."/>
            <person name="Au S."/>
            <person name="Jeong K.Y."/>
            <person name="Chew F.T."/>
            <person name="Hui J."/>
            <person name="Leung T.F."/>
            <person name="Tungtrongchitr A."/>
            <person name="Zhong N."/>
            <person name="Liu Z."/>
            <person name="Tsui S."/>
        </authorList>
    </citation>
    <scope>NUCLEOTIDE SEQUENCE</scope>
    <source>
        <strain evidence="3">Derf</strain>
        <tissue evidence="3">Whole organism</tissue>
    </source>
</reference>
<reference evidence="2" key="3">
    <citation type="journal article" date="2021" name="World Allergy Organ. J.">
        <title>Chromosome-level assembly of Dermatophagoides farinae genome and transcriptome reveals two novel allergens Der f 37 and Der f 39.</title>
        <authorList>
            <person name="Chen J."/>
            <person name="Cai Z."/>
            <person name="Fan D."/>
            <person name="Hu J."/>
            <person name="Hou Y."/>
            <person name="He Y."/>
            <person name="Zhang Z."/>
            <person name="Zhao Z."/>
            <person name="Gao P."/>
            <person name="Hu W."/>
            <person name="Sun J."/>
            <person name="Li J."/>
            <person name="Ji K."/>
        </authorList>
    </citation>
    <scope>NUCLEOTIDE SEQUENCE</scope>
    <source>
        <strain evidence="2">JKM2019</strain>
    </source>
</reference>
<feature type="compositionally biased region" description="Low complexity" evidence="1">
    <location>
        <begin position="427"/>
        <end position="438"/>
    </location>
</feature>
<comment type="caution">
    <text evidence="3">The sequence shown here is derived from an EMBL/GenBank/DDBJ whole genome shotgun (WGS) entry which is preliminary data.</text>
</comment>
<sequence>MATNTHLPYLQTTINPSIMYDDNIVGNDFMGNTLNTPDIVDMLDSFHPTFQSEKTYNNDHQIFTDVYAQQIDGSTVAVAPSSTSTTTAAAAAAMLTNINPMIINSSSSSSSSSLLINNNQSILMSNGNSSSSSSLLYNYVDSPQQQQQQQNYYERKSYSPLLESSEINLENMSSPEMAPVSPNKVCPQSDYNYPQPPPPPPPLQQQQQQQQQQYSDSSNSSNNSNNNNIQSMAYQNLESAQPIIKDEFDEMSSLVDYLSDQSQSATTTATTATTNMNPTIQQQTSYYPNPNSPAGSISSNYSLDSCNSQTKTFATLDNVTNIKQEPIDSSTILIQQPQQRQQQQQQYQSIVPTVVNETIVSETFVPSGHNHHHHHQHHVDQNTTTDLQSNQIIYNLTPVTSNNNGSTTATSTTNYYYMSPVSLPTANNTNSINSHTNHLTAPSTSNQMQQQQQHQHHGRKRTANFNGVSHPSTSTNGTKKQRMSKREKQKLMESYIEQYERENKQLAGQIELFEKQINFCKKYLSENVAPYIQKQQQQQQPIHQQLQSFIGLA</sequence>